<evidence type="ECO:0000256" key="6">
    <source>
        <dbReference type="SAM" id="Phobius"/>
    </source>
</evidence>
<feature type="region of interest" description="Disordered" evidence="5">
    <location>
        <begin position="830"/>
        <end position="853"/>
    </location>
</feature>
<evidence type="ECO:0000256" key="5">
    <source>
        <dbReference type="SAM" id="MobiDB-lite"/>
    </source>
</evidence>
<dbReference type="InterPro" id="IPR000436">
    <property type="entry name" value="Sushi_SCR_CCP_dom"/>
</dbReference>
<feature type="region of interest" description="Disordered" evidence="5">
    <location>
        <begin position="198"/>
        <end position="219"/>
    </location>
</feature>
<feature type="region of interest" description="Disordered" evidence="5">
    <location>
        <begin position="291"/>
        <end position="310"/>
    </location>
</feature>
<dbReference type="FunFam" id="2.10.70.10:FF:000050">
    <property type="entry name" value="sushi domain-containing protein 5"/>
    <property type="match status" value="1"/>
</dbReference>
<name>A0AAV1MR63_SCOSC</name>
<feature type="transmembrane region" description="Helical" evidence="6">
    <location>
        <begin position="800"/>
        <end position="821"/>
    </location>
</feature>
<dbReference type="PANTHER" id="PTHR32493">
    <property type="entry name" value="SUSHI DOMAIN-CONTAINING PROTEIN 5"/>
    <property type="match status" value="1"/>
</dbReference>
<dbReference type="PROSITE" id="PS51257">
    <property type="entry name" value="PROKAR_LIPOPROTEIN"/>
    <property type="match status" value="1"/>
</dbReference>
<feature type="compositionally biased region" description="Basic and acidic residues" evidence="5">
    <location>
        <begin position="446"/>
        <end position="466"/>
    </location>
</feature>
<dbReference type="PROSITE" id="PS50963">
    <property type="entry name" value="LINK_2"/>
    <property type="match status" value="1"/>
</dbReference>
<dbReference type="InterPro" id="IPR016187">
    <property type="entry name" value="CTDL_fold"/>
</dbReference>
<comment type="caution">
    <text evidence="4">Lacks conserved residue(s) required for the propagation of feature annotation.</text>
</comment>
<dbReference type="SUPFAM" id="SSF56436">
    <property type="entry name" value="C-type lectin-like"/>
    <property type="match status" value="1"/>
</dbReference>
<feature type="compositionally biased region" description="Polar residues" evidence="5">
    <location>
        <begin position="340"/>
        <end position="355"/>
    </location>
</feature>
<feature type="compositionally biased region" description="Acidic residues" evidence="5">
    <location>
        <begin position="481"/>
        <end position="498"/>
    </location>
</feature>
<feature type="compositionally biased region" description="Basic and acidic residues" evidence="5">
    <location>
        <begin position="291"/>
        <end position="307"/>
    </location>
</feature>
<sequence length="853" mass="95866">MLDRCNQTVLSLLFGCLVCLFVASIVNADGRVFVLDLRNSSGLQGFRDAELACSSQHARLASAEEVHHAVLECYFSPCTRGWLYGGTVGTTVCNIVGGTLKAVDVRAENATEDAAHLDAFCIRDKGVACGDPPSFPNARMQGQSEFEMGDELLYTCLPGYVMPNGQRAFSLLCDSCGEWYGLVQVCVKDETESHVDYEDKFTDSYGEAERHNEGPEEAHGEVYEEVHGAAYPEGKRAQEQQETSFSLEVEAEHQDQHGEQEEGGEVTEHDRTFVGVPEAGEKDEERAAEDFIGHPRWEQGRSEEVKTDAAAATDAPVSLLSQKHLFWFPSEAFQQEGHPVSTNPVPQTTQRASGAQSEESKEQESQERQPHQLPVDDHDHDHEQDTYDDHDTDDRDDHDNSDHDDQDVHDDSHHDDQDDPHSHQDKDDRDEDSKHYISAQDDDLDQRDHDERYDHYDMGEHEDDRHHVRYGSQDYDNRDDTYDEHEDVTDDHTDDDQEHPDSLEEHPVSLEEHPDSLEEHPVSLEEHPDSLEEHPDSLEEHPESDDHDDGEEHYDPSEDDHDHKDPDDHDSYDNHDHHDHHDSHEDDDHPHVIFSIETDERQNVTQKGAGATATTDETWLDGYPVAPEETEKSDSTTERMRPEDRERGTVVRTTDRPNEVEKPVPYTSLPEVPASPTTNSDIKQGGVEEVWPGFILTTAPSPDEPETSYSDTLDYDTQQAAPTQSWLGDLTEHPFPDHGPAPPVHDGDVITGGLEEHTVHDLPGETSERDEVEGEMGETICTGEDCPPHPPSSSSRGPTVAAIIVVVCVVALAVIVGVWCYRRRQQKSSMYKMNGKGQSQTRQGQQIEMQQKV</sequence>
<evidence type="ECO:0000256" key="1">
    <source>
        <dbReference type="ARBA" id="ARBA00022659"/>
    </source>
</evidence>
<protein>
    <submittedName>
        <fullName evidence="9">Sushi domain-containing protein 5</fullName>
    </submittedName>
</protein>
<keyword evidence="1 4" id="KW-0768">Sushi</keyword>
<proteinExistence type="predicted"/>
<dbReference type="GO" id="GO:0007155">
    <property type="term" value="P:cell adhesion"/>
    <property type="evidence" value="ECO:0007669"/>
    <property type="project" value="InterPro"/>
</dbReference>
<feature type="domain" description="Sushi" evidence="7">
    <location>
        <begin position="127"/>
        <end position="188"/>
    </location>
</feature>
<dbReference type="PANTHER" id="PTHR32493:SF0">
    <property type="entry name" value="SUSHI DOMAIN-CONTAINING PROTEIN 5"/>
    <property type="match status" value="1"/>
</dbReference>
<feature type="compositionally biased region" description="Basic and acidic residues" evidence="5">
    <location>
        <begin position="553"/>
        <end position="591"/>
    </location>
</feature>
<dbReference type="SMART" id="SM00032">
    <property type="entry name" value="CCP"/>
    <property type="match status" value="1"/>
</dbReference>
<evidence type="ECO:0000313" key="10">
    <source>
        <dbReference type="Proteomes" id="UP001314229"/>
    </source>
</evidence>
<dbReference type="Proteomes" id="UP001314229">
    <property type="component" value="Unassembled WGS sequence"/>
</dbReference>
<feature type="region of interest" description="Disordered" evidence="5">
    <location>
        <begin position="336"/>
        <end position="687"/>
    </location>
</feature>
<dbReference type="InterPro" id="IPR035976">
    <property type="entry name" value="Sushi/SCR/CCP_sf"/>
</dbReference>
<dbReference type="CDD" id="cd00033">
    <property type="entry name" value="CCP"/>
    <property type="match status" value="1"/>
</dbReference>
<evidence type="ECO:0000259" key="8">
    <source>
        <dbReference type="PROSITE" id="PS50963"/>
    </source>
</evidence>
<dbReference type="AlphaFoldDB" id="A0AAV1MR63"/>
<feature type="compositionally biased region" description="Basic and acidic residues" evidence="5">
    <location>
        <begin position="358"/>
        <end position="403"/>
    </location>
</feature>
<dbReference type="Pfam" id="PF00084">
    <property type="entry name" value="Sushi"/>
    <property type="match status" value="1"/>
</dbReference>
<keyword evidence="2" id="KW-0732">Signal</keyword>
<evidence type="ECO:0000259" key="7">
    <source>
        <dbReference type="PROSITE" id="PS50923"/>
    </source>
</evidence>
<dbReference type="Gene3D" id="3.10.100.10">
    <property type="entry name" value="Mannose-Binding Protein A, subunit A"/>
    <property type="match status" value="1"/>
</dbReference>
<dbReference type="EMBL" id="CAWUFR010000001">
    <property type="protein sequence ID" value="CAK6949496.1"/>
    <property type="molecule type" value="Genomic_DNA"/>
</dbReference>
<accession>A0AAV1MR63</accession>
<evidence type="ECO:0000313" key="9">
    <source>
        <dbReference type="EMBL" id="CAK6949496.1"/>
    </source>
</evidence>
<comment type="caution">
    <text evidence="9">The sequence shown here is derived from an EMBL/GenBank/DDBJ whole genome shotgun (WGS) entry which is preliminary data.</text>
</comment>
<keyword evidence="3" id="KW-1015">Disulfide bond</keyword>
<feature type="compositionally biased region" description="Basic and acidic residues" evidence="5">
    <location>
        <begin position="409"/>
        <end position="435"/>
    </location>
</feature>
<feature type="compositionally biased region" description="Acidic residues" evidence="5">
    <location>
        <begin position="542"/>
        <end position="552"/>
    </location>
</feature>
<feature type="region of interest" description="Disordered" evidence="5">
    <location>
        <begin position="249"/>
        <end position="285"/>
    </location>
</feature>
<evidence type="ECO:0000256" key="4">
    <source>
        <dbReference type="PROSITE-ProRule" id="PRU00302"/>
    </source>
</evidence>
<feature type="compositionally biased region" description="Basic and acidic residues" evidence="5">
    <location>
        <begin position="250"/>
        <end position="272"/>
    </location>
</feature>
<dbReference type="GO" id="GO:0005540">
    <property type="term" value="F:hyaluronic acid binding"/>
    <property type="evidence" value="ECO:0007669"/>
    <property type="project" value="InterPro"/>
</dbReference>
<organism evidence="9 10">
    <name type="scientific">Scomber scombrus</name>
    <name type="common">Atlantic mackerel</name>
    <name type="synonym">Scomber vernalis</name>
    <dbReference type="NCBI Taxonomy" id="13677"/>
    <lineage>
        <taxon>Eukaryota</taxon>
        <taxon>Metazoa</taxon>
        <taxon>Chordata</taxon>
        <taxon>Craniata</taxon>
        <taxon>Vertebrata</taxon>
        <taxon>Euteleostomi</taxon>
        <taxon>Actinopterygii</taxon>
        <taxon>Neopterygii</taxon>
        <taxon>Teleostei</taxon>
        <taxon>Neoteleostei</taxon>
        <taxon>Acanthomorphata</taxon>
        <taxon>Pelagiaria</taxon>
        <taxon>Scombriformes</taxon>
        <taxon>Scombridae</taxon>
        <taxon>Scomber</taxon>
    </lineage>
</organism>
<keyword evidence="6" id="KW-0812">Transmembrane</keyword>
<dbReference type="InterPro" id="IPR053298">
    <property type="entry name" value="Sushi_domain_protein"/>
</dbReference>
<dbReference type="InterPro" id="IPR016186">
    <property type="entry name" value="C-type_lectin-like/link_sf"/>
</dbReference>
<keyword evidence="6" id="KW-0472">Membrane</keyword>
<keyword evidence="10" id="KW-1185">Reference proteome</keyword>
<dbReference type="Pfam" id="PF00193">
    <property type="entry name" value="Xlink"/>
    <property type="match status" value="1"/>
</dbReference>
<evidence type="ECO:0000256" key="2">
    <source>
        <dbReference type="ARBA" id="ARBA00022729"/>
    </source>
</evidence>
<dbReference type="SUPFAM" id="SSF57535">
    <property type="entry name" value="Complement control module/SCR domain"/>
    <property type="match status" value="1"/>
</dbReference>
<evidence type="ECO:0000256" key="3">
    <source>
        <dbReference type="ARBA" id="ARBA00023157"/>
    </source>
</evidence>
<dbReference type="InterPro" id="IPR000538">
    <property type="entry name" value="Link_dom"/>
</dbReference>
<dbReference type="SMART" id="SM00445">
    <property type="entry name" value="LINK"/>
    <property type="match status" value="1"/>
</dbReference>
<feature type="compositionally biased region" description="Basic and acidic residues" evidence="5">
    <location>
        <begin position="629"/>
        <end position="662"/>
    </location>
</feature>
<gene>
    <name evidence="9" type="ORF">FSCOSCO3_A015083</name>
</gene>
<feature type="compositionally biased region" description="Basic and acidic residues" evidence="5">
    <location>
        <begin position="499"/>
        <end position="541"/>
    </location>
</feature>
<dbReference type="PROSITE" id="PS50923">
    <property type="entry name" value="SUSHI"/>
    <property type="match status" value="1"/>
</dbReference>
<reference evidence="9 10" key="1">
    <citation type="submission" date="2024-01" db="EMBL/GenBank/DDBJ databases">
        <authorList>
            <person name="Alioto T."/>
            <person name="Alioto T."/>
            <person name="Gomez Garrido J."/>
        </authorList>
    </citation>
    <scope>NUCLEOTIDE SEQUENCE [LARGE SCALE GENOMIC DNA]</scope>
</reference>
<dbReference type="GO" id="GO:0007219">
    <property type="term" value="P:Notch signaling pathway"/>
    <property type="evidence" value="ECO:0007669"/>
    <property type="project" value="TreeGrafter"/>
</dbReference>
<keyword evidence="6" id="KW-1133">Transmembrane helix</keyword>
<dbReference type="Gene3D" id="2.10.70.10">
    <property type="entry name" value="Complement Module, domain 1"/>
    <property type="match status" value="1"/>
</dbReference>
<feature type="domain" description="Link" evidence="8">
    <location>
        <begin position="31"/>
        <end position="123"/>
    </location>
</feature>